<dbReference type="Proteomes" id="UP001140949">
    <property type="component" value="Unassembled WGS sequence"/>
</dbReference>
<dbReference type="EMBL" id="JANAVB010021398">
    <property type="protein sequence ID" value="KAJ6825956.1"/>
    <property type="molecule type" value="Genomic_DNA"/>
</dbReference>
<evidence type="ECO:0000256" key="1">
    <source>
        <dbReference type="SAM" id="Phobius"/>
    </source>
</evidence>
<comment type="caution">
    <text evidence="2">The sequence shown here is derived from an EMBL/GenBank/DDBJ whole genome shotgun (WGS) entry which is preliminary data.</text>
</comment>
<organism evidence="2 3">
    <name type="scientific">Iris pallida</name>
    <name type="common">Sweet iris</name>
    <dbReference type="NCBI Taxonomy" id="29817"/>
    <lineage>
        <taxon>Eukaryota</taxon>
        <taxon>Viridiplantae</taxon>
        <taxon>Streptophyta</taxon>
        <taxon>Embryophyta</taxon>
        <taxon>Tracheophyta</taxon>
        <taxon>Spermatophyta</taxon>
        <taxon>Magnoliopsida</taxon>
        <taxon>Liliopsida</taxon>
        <taxon>Asparagales</taxon>
        <taxon>Iridaceae</taxon>
        <taxon>Iridoideae</taxon>
        <taxon>Irideae</taxon>
        <taxon>Iris</taxon>
    </lineage>
</organism>
<keyword evidence="3" id="KW-1185">Reference proteome</keyword>
<protein>
    <recommendedName>
        <fullName evidence="4">Secreted protein</fullName>
    </recommendedName>
</protein>
<name>A0AAX6GB20_IRIPA</name>
<dbReference type="AlphaFoldDB" id="A0AAX6GB20"/>
<reference evidence="2" key="1">
    <citation type="journal article" date="2023" name="GigaByte">
        <title>Genome assembly of the bearded iris, Iris pallida Lam.</title>
        <authorList>
            <person name="Bruccoleri R.E."/>
            <person name="Oakeley E.J."/>
            <person name="Faust A.M.E."/>
            <person name="Altorfer M."/>
            <person name="Dessus-Babus S."/>
            <person name="Burckhardt D."/>
            <person name="Oertli M."/>
            <person name="Naumann U."/>
            <person name="Petersen F."/>
            <person name="Wong J."/>
        </authorList>
    </citation>
    <scope>NUCLEOTIDE SEQUENCE</scope>
    <source>
        <strain evidence="2">GSM-AAB239-AS_SAM_17_03QT</strain>
    </source>
</reference>
<sequence length="99" mass="11186">MLLNSLFTRLYAWVLVLIRSCCVVSCVANVCSSRSWLMDDGVQFVFVLHHVGLVLGIAELCSCICRSVIVSKFMLVSRLQSCPRVRPVPLYLCSMRCRN</sequence>
<feature type="transmembrane region" description="Helical" evidence="1">
    <location>
        <begin position="12"/>
        <end position="32"/>
    </location>
</feature>
<reference evidence="2" key="2">
    <citation type="submission" date="2023-04" db="EMBL/GenBank/DDBJ databases">
        <authorList>
            <person name="Bruccoleri R.E."/>
            <person name="Oakeley E.J."/>
            <person name="Faust A.-M."/>
            <person name="Dessus-Babus S."/>
            <person name="Altorfer M."/>
            <person name="Burckhardt D."/>
            <person name="Oertli M."/>
            <person name="Naumann U."/>
            <person name="Petersen F."/>
            <person name="Wong J."/>
        </authorList>
    </citation>
    <scope>NUCLEOTIDE SEQUENCE</scope>
    <source>
        <strain evidence="2">GSM-AAB239-AS_SAM_17_03QT</strain>
        <tissue evidence="2">Leaf</tissue>
    </source>
</reference>
<keyword evidence="1" id="KW-0812">Transmembrane</keyword>
<evidence type="ECO:0008006" key="4">
    <source>
        <dbReference type="Google" id="ProtNLM"/>
    </source>
</evidence>
<keyword evidence="1" id="KW-0472">Membrane</keyword>
<evidence type="ECO:0000313" key="3">
    <source>
        <dbReference type="Proteomes" id="UP001140949"/>
    </source>
</evidence>
<accession>A0AAX6GB20</accession>
<gene>
    <name evidence="2" type="ORF">M6B38_375065</name>
</gene>
<proteinExistence type="predicted"/>
<evidence type="ECO:0000313" key="2">
    <source>
        <dbReference type="EMBL" id="KAJ6825956.1"/>
    </source>
</evidence>
<keyword evidence="1" id="KW-1133">Transmembrane helix</keyword>